<dbReference type="RefSeq" id="WP_316412143.1">
    <property type="nucleotide sequence ID" value="NZ_AP027080.1"/>
</dbReference>
<dbReference type="Gene3D" id="2.40.50.100">
    <property type="match status" value="1"/>
</dbReference>
<dbReference type="Gene3D" id="1.10.287.470">
    <property type="entry name" value="Helix hairpin bin"/>
    <property type="match status" value="1"/>
</dbReference>
<reference evidence="3" key="1">
    <citation type="journal article" date="2023" name="Int. J. Syst. Evol. Microbiol.">
        <title>Mesoterricola silvestris gen. nov., sp. nov., Mesoterricola sediminis sp. nov., Geothrix oryzae sp. nov., Geothrix edaphica sp. nov., Geothrix rubra sp. nov., and Geothrix limicola sp. nov., six novel members of Acidobacteriota isolated from soils.</title>
        <authorList>
            <person name="Itoh H."/>
            <person name="Sugisawa Y."/>
            <person name="Mise K."/>
            <person name="Xu Z."/>
            <person name="Kuniyasu M."/>
            <person name="Ushijima N."/>
            <person name="Kawano K."/>
            <person name="Kobayashi E."/>
            <person name="Shiratori Y."/>
            <person name="Masuda Y."/>
            <person name="Senoo K."/>
        </authorList>
    </citation>
    <scope>NUCLEOTIDE SEQUENCE [LARGE SCALE GENOMIC DNA]</scope>
    <source>
        <strain evidence="3">W79</strain>
    </source>
</reference>
<sequence length="333" mass="33709">MKTPLILPITALIAGLACGRHEAPQAPALPPAKVRLVSPGAAGDAGWVAATLTATRRATLSTRMAASVTRVLANEGQRVAQGALLVSLADGDLQSGLKAAETAVAAAQAHHRRIEALAKINASTPSELEMAATNLAQAQAGLAGVKANLAYTQIRAPFAGVVQSRMVNEGAFVGPGQPLIELEGQGALELEGSVSEQEAKALRMGLKVPFEAEGRSGSAEITALSTGGDPVSHRGTVRARILGAAGFRSGSFARIKVPGAAQEGLSVPTSALVVRGELSGVFVARDGKAELRWLSLGDARGGAVAVRAGLKAGEAVIDAPGALVDGQPIEVSK</sequence>
<dbReference type="GO" id="GO:0015562">
    <property type="term" value="F:efflux transmembrane transporter activity"/>
    <property type="evidence" value="ECO:0007669"/>
    <property type="project" value="TreeGrafter"/>
</dbReference>
<dbReference type="PANTHER" id="PTHR30469">
    <property type="entry name" value="MULTIDRUG RESISTANCE PROTEIN MDTA"/>
    <property type="match status" value="1"/>
</dbReference>
<evidence type="ECO:0000313" key="2">
    <source>
        <dbReference type="EMBL" id="BDU73472.1"/>
    </source>
</evidence>
<dbReference type="Gene3D" id="2.40.30.170">
    <property type="match status" value="1"/>
</dbReference>
<dbReference type="PANTHER" id="PTHR30469:SF15">
    <property type="entry name" value="HLYD FAMILY OF SECRETION PROTEINS"/>
    <property type="match status" value="1"/>
</dbReference>
<dbReference type="Gene3D" id="2.40.420.20">
    <property type="match status" value="1"/>
</dbReference>
<dbReference type="GO" id="GO:1990281">
    <property type="term" value="C:efflux pump complex"/>
    <property type="evidence" value="ECO:0007669"/>
    <property type="project" value="TreeGrafter"/>
</dbReference>
<name>A0AA48GT10_9BACT</name>
<comment type="similarity">
    <text evidence="1">Belongs to the membrane fusion protein (MFP) (TC 8.A.1) family.</text>
</comment>
<accession>A0AA48GT10</accession>
<evidence type="ECO:0008006" key="4">
    <source>
        <dbReference type="Google" id="ProtNLM"/>
    </source>
</evidence>
<keyword evidence="3" id="KW-1185">Reference proteome</keyword>
<evidence type="ECO:0000256" key="1">
    <source>
        <dbReference type="ARBA" id="ARBA00009477"/>
    </source>
</evidence>
<dbReference type="InterPro" id="IPR006143">
    <property type="entry name" value="RND_pump_MFP"/>
</dbReference>
<gene>
    <name evidence="2" type="ORF">METEAL_26460</name>
</gene>
<proteinExistence type="inferred from homology"/>
<protein>
    <recommendedName>
        <fullName evidence="4">Efflux RND transporter periplasmic adaptor subunit</fullName>
    </recommendedName>
</protein>
<dbReference type="PROSITE" id="PS51257">
    <property type="entry name" value="PROKAR_LIPOPROTEIN"/>
    <property type="match status" value="1"/>
</dbReference>
<organism evidence="2 3">
    <name type="scientific">Mesoterricola silvestris</name>
    <dbReference type="NCBI Taxonomy" id="2927979"/>
    <lineage>
        <taxon>Bacteria</taxon>
        <taxon>Pseudomonadati</taxon>
        <taxon>Acidobacteriota</taxon>
        <taxon>Holophagae</taxon>
        <taxon>Holophagales</taxon>
        <taxon>Holophagaceae</taxon>
        <taxon>Mesoterricola</taxon>
    </lineage>
</organism>
<dbReference type="AlphaFoldDB" id="A0AA48GT10"/>
<dbReference type="Proteomes" id="UP001238179">
    <property type="component" value="Chromosome"/>
</dbReference>
<evidence type="ECO:0000313" key="3">
    <source>
        <dbReference type="Proteomes" id="UP001238179"/>
    </source>
</evidence>
<dbReference type="KEGG" id="msil:METEAL_26460"/>
<dbReference type="SUPFAM" id="SSF111369">
    <property type="entry name" value="HlyD-like secretion proteins"/>
    <property type="match status" value="1"/>
</dbReference>
<dbReference type="NCBIfam" id="TIGR01730">
    <property type="entry name" value="RND_mfp"/>
    <property type="match status" value="1"/>
</dbReference>
<dbReference type="EMBL" id="AP027080">
    <property type="protein sequence ID" value="BDU73472.1"/>
    <property type="molecule type" value="Genomic_DNA"/>
</dbReference>